<dbReference type="EMBL" id="JWZX01003412">
    <property type="protein sequence ID" value="KOO20789.1"/>
    <property type="molecule type" value="Genomic_DNA"/>
</dbReference>
<evidence type="ECO:0000313" key="3">
    <source>
        <dbReference type="Proteomes" id="UP000037460"/>
    </source>
</evidence>
<keyword evidence="3" id="KW-1185">Reference proteome</keyword>
<dbReference type="Proteomes" id="UP000037460">
    <property type="component" value="Unassembled WGS sequence"/>
</dbReference>
<sequence>MASTAQAYIIFHCSSRELQARAGFDGWVMLLRDDFDTEDQAWQQEKMRLASIAKRKMQRLEAGGVELDMLQLVPSCHLLLDPPNSTREEERIWCIEFFNGKMYDSVADDRELVERLNSFQDELLQSARLHGAAARALQWKPMSREVDGEEECEDALSARPVPSGDDSISLPSSPDERQTRSGFSPADVSVGTGERKALSAAALAAALDLSDLDQAQQRYNSGGAFLPILPLGNDLDIYSFDRGPATFLPTSTTERWGS</sequence>
<name>A0A0M0J2K9_9EUKA</name>
<dbReference type="AlphaFoldDB" id="A0A0M0J2K9"/>
<reference evidence="3" key="1">
    <citation type="journal article" date="2015" name="PLoS Genet.">
        <title>Genome Sequence and Transcriptome Analyses of Chrysochromulina tobin: Metabolic Tools for Enhanced Algal Fitness in the Prominent Order Prymnesiales (Haptophyceae).</title>
        <authorList>
            <person name="Hovde B.T."/>
            <person name="Deodato C.R."/>
            <person name="Hunsperger H.M."/>
            <person name="Ryken S.A."/>
            <person name="Yost W."/>
            <person name="Jha R.K."/>
            <person name="Patterson J."/>
            <person name="Monnat R.J. Jr."/>
            <person name="Barlow S.B."/>
            <person name="Starkenburg S.R."/>
            <person name="Cattolico R.A."/>
        </authorList>
    </citation>
    <scope>NUCLEOTIDE SEQUENCE</scope>
    <source>
        <strain evidence="3">CCMP291</strain>
    </source>
</reference>
<evidence type="ECO:0000313" key="2">
    <source>
        <dbReference type="EMBL" id="KOO20789.1"/>
    </source>
</evidence>
<organism evidence="2 3">
    <name type="scientific">Chrysochromulina tobinii</name>
    <dbReference type="NCBI Taxonomy" id="1460289"/>
    <lineage>
        <taxon>Eukaryota</taxon>
        <taxon>Haptista</taxon>
        <taxon>Haptophyta</taxon>
        <taxon>Prymnesiophyceae</taxon>
        <taxon>Prymnesiales</taxon>
        <taxon>Chrysochromulinaceae</taxon>
        <taxon>Chrysochromulina</taxon>
    </lineage>
</organism>
<comment type="caution">
    <text evidence="2">The sequence shown here is derived from an EMBL/GenBank/DDBJ whole genome shotgun (WGS) entry which is preliminary data.</text>
</comment>
<feature type="region of interest" description="Disordered" evidence="1">
    <location>
        <begin position="142"/>
        <end position="190"/>
    </location>
</feature>
<gene>
    <name evidence="2" type="ORF">Ctob_000191</name>
</gene>
<proteinExistence type="predicted"/>
<evidence type="ECO:0000256" key="1">
    <source>
        <dbReference type="SAM" id="MobiDB-lite"/>
    </source>
</evidence>
<protein>
    <submittedName>
        <fullName evidence="2">Uncharacterized protein</fullName>
    </submittedName>
</protein>
<accession>A0A0M0J2K9</accession>